<gene>
    <name evidence="2" type="ORF">HRAG_01353</name>
</gene>
<dbReference type="HOGENOM" id="CLU_117112_1_0_7"/>
<dbReference type="Gene3D" id="3.40.630.30">
    <property type="match status" value="1"/>
</dbReference>
<comment type="caution">
    <text evidence="2">The sequence shown here is derived from an EMBL/GenBank/DDBJ whole genome shotgun (WGS) entry which is preliminary data.</text>
</comment>
<name>C3XH07_9HELI</name>
<keyword evidence="3" id="KW-1185">Reference proteome</keyword>
<dbReference type="eggNOG" id="COG1246">
    <property type="taxonomic scope" value="Bacteria"/>
</dbReference>
<evidence type="ECO:0000313" key="2">
    <source>
        <dbReference type="EMBL" id="EEO24296.1"/>
    </source>
</evidence>
<dbReference type="OrthoDB" id="5319888at2"/>
<dbReference type="EMBL" id="ACDN02000023">
    <property type="protein sequence ID" value="EEO24296.1"/>
    <property type="molecule type" value="Genomic_DNA"/>
</dbReference>
<dbReference type="InterPro" id="IPR000182">
    <property type="entry name" value="GNAT_dom"/>
</dbReference>
<evidence type="ECO:0000259" key="1">
    <source>
        <dbReference type="PROSITE" id="PS51186"/>
    </source>
</evidence>
<dbReference type="GO" id="GO:0016747">
    <property type="term" value="F:acyltransferase activity, transferring groups other than amino-acyl groups"/>
    <property type="evidence" value="ECO:0007669"/>
    <property type="project" value="InterPro"/>
</dbReference>
<dbReference type="CDD" id="cd04301">
    <property type="entry name" value="NAT_SF"/>
    <property type="match status" value="1"/>
</dbReference>
<reference evidence="2 3" key="1">
    <citation type="journal article" date="2014" name="Genome Announc.">
        <title>Draft genome sequences of six enterohepatic helicobacter species isolated from humans and one from rhesus macaques.</title>
        <authorList>
            <person name="Shen Z."/>
            <person name="Sheh A."/>
            <person name="Young S.K."/>
            <person name="Abouelliel A."/>
            <person name="Ward D.V."/>
            <person name="Earl A.M."/>
            <person name="Fox J.G."/>
        </authorList>
    </citation>
    <scope>NUCLEOTIDE SEQUENCE [LARGE SCALE GENOMIC DNA]</scope>
    <source>
        <strain evidence="2 3">ATCC 43879</strain>
    </source>
</reference>
<dbReference type="AlphaFoldDB" id="C3XH07"/>
<accession>C3XH07</accession>
<dbReference type="PROSITE" id="PS51186">
    <property type="entry name" value="GNAT"/>
    <property type="match status" value="1"/>
</dbReference>
<dbReference type="SUPFAM" id="SSF55729">
    <property type="entry name" value="Acyl-CoA N-acyltransferases (Nat)"/>
    <property type="match status" value="1"/>
</dbReference>
<dbReference type="Proteomes" id="UP000005085">
    <property type="component" value="Unassembled WGS sequence"/>
</dbReference>
<feature type="domain" description="N-acetyltransferase" evidence="1">
    <location>
        <begin position="4"/>
        <end position="159"/>
    </location>
</feature>
<dbReference type="RefSeq" id="WP_005218923.1">
    <property type="nucleotide sequence ID" value="NZ_KI392035.1"/>
</dbReference>
<dbReference type="Pfam" id="PF00583">
    <property type="entry name" value="Acetyltransf_1"/>
    <property type="match status" value="1"/>
</dbReference>
<organism evidence="2 3">
    <name type="scientific">Helicobacter bilis ATCC 43879</name>
    <dbReference type="NCBI Taxonomy" id="613026"/>
    <lineage>
        <taxon>Bacteria</taxon>
        <taxon>Pseudomonadati</taxon>
        <taxon>Campylobacterota</taxon>
        <taxon>Epsilonproteobacteria</taxon>
        <taxon>Campylobacterales</taxon>
        <taxon>Helicobacteraceae</taxon>
        <taxon>Helicobacter</taxon>
    </lineage>
</organism>
<proteinExistence type="predicted"/>
<dbReference type="InterPro" id="IPR016181">
    <property type="entry name" value="Acyl_CoA_acyltransferase"/>
</dbReference>
<protein>
    <recommendedName>
        <fullName evidence="1">N-acetyltransferase domain-containing protein</fullName>
    </recommendedName>
</protein>
<sequence length="169" mass="19483">MQEISICSLKDNPSLLEKAQIFLLKAWADEKSENFYKEVLQRCVKTSDFTPHFLFAIDKDRKIIGCVGIALQDFVSCVNLYPFLVALYVEESYRNNSIASMLIGKAKRDCKNVGFSNLYLCSDLCGFYEKFGFVFHSMAYDVFGFNNRIYHCVLKPNVPHLDFKNIEVL</sequence>
<evidence type="ECO:0000313" key="3">
    <source>
        <dbReference type="Proteomes" id="UP000005085"/>
    </source>
</evidence>